<evidence type="ECO:0000256" key="1">
    <source>
        <dbReference type="ARBA" id="ARBA00004651"/>
    </source>
</evidence>
<dbReference type="PROSITE" id="PS50850">
    <property type="entry name" value="MFS"/>
    <property type="match status" value="1"/>
</dbReference>
<accession>A0A7W3IPM1</accession>
<evidence type="ECO:0000259" key="6">
    <source>
        <dbReference type="PROSITE" id="PS50850"/>
    </source>
</evidence>
<feature type="domain" description="Major facilitator superfamily (MFS) profile" evidence="6">
    <location>
        <begin position="1"/>
        <end position="375"/>
    </location>
</feature>
<evidence type="ECO:0000256" key="3">
    <source>
        <dbReference type="ARBA" id="ARBA00022989"/>
    </source>
</evidence>
<feature type="transmembrane region" description="Helical" evidence="5">
    <location>
        <begin position="226"/>
        <end position="249"/>
    </location>
</feature>
<keyword evidence="3 5" id="KW-1133">Transmembrane helix</keyword>
<gene>
    <name evidence="7" type="ORF">FHX74_000512</name>
</gene>
<organism evidence="7 8">
    <name type="scientific">Microlunatus kandeliicorticis</name>
    <dbReference type="NCBI Taxonomy" id="1759536"/>
    <lineage>
        <taxon>Bacteria</taxon>
        <taxon>Bacillati</taxon>
        <taxon>Actinomycetota</taxon>
        <taxon>Actinomycetes</taxon>
        <taxon>Propionibacteriales</taxon>
        <taxon>Propionibacteriaceae</taxon>
        <taxon>Microlunatus</taxon>
    </lineage>
</organism>
<dbReference type="AlphaFoldDB" id="A0A7W3IPM1"/>
<feature type="transmembrane region" description="Helical" evidence="5">
    <location>
        <begin position="261"/>
        <end position="280"/>
    </location>
</feature>
<dbReference type="Pfam" id="PF07690">
    <property type="entry name" value="MFS_1"/>
    <property type="match status" value="2"/>
</dbReference>
<dbReference type="GO" id="GO:0022857">
    <property type="term" value="F:transmembrane transporter activity"/>
    <property type="evidence" value="ECO:0007669"/>
    <property type="project" value="InterPro"/>
</dbReference>
<feature type="transmembrane region" description="Helical" evidence="5">
    <location>
        <begin position="286"/>
        <end position="310"/>
    </location>
</feature>
<evidence type="ECO:0000313" key="8">
    <source>
        <dbReference type="Proteomes" id="UP000523079"/>
    </source>
</evidence>
<feature type="transmembrane region" description="Helical" evidence="5">
    <location>
        <begin position="138"/>
        <end position="156"/>
    </location>
</feature>
<dbReference type="InterPro" id="IPR036259">
    <property type="entry name" value="MFS_trans_sf"/>
</dbReference>
<evidence type="ECO:0000256" key="5">
    <source>
        <dbReference type="SAM" id="Phobius"/>
    </source>
</evidence>
<dbReference type="InterPro" id="IPR020846">
    <property type="entry name" value="MFS_dom"/>
</dbReference>
<feature type="transmembrane region" description="Helical" evidence="5">
    <location>
        <begin position="53"/>
        <end position="73"/>
    </location>
</feature>
<comment type="caution">
    <text evidence="7">The sequence shown here is derived from an EMBL/GenBank/DDBJ whole genome shotgun (WGS) entry which is preliminary data.</text>
</comment>
<keyword evidence="2 5" id="KW-0812">Transmembrane</keyword>
<feature type="transmembrane region" description="Helical" evidence="5">
    <location>
        <begin position="322"/>
        <end position="344"/>
    </location>
</feature>
<evidence type="ECO:0000256" key="2">
    <source>
        <dbReference type="ARBA" id="ARBA00022692"/>
    </source>
</evidence>
<dbReference type="EMBL" id="JACGWT010000001">
    <property type="protein sequence ID" value="MBA8792918.1"/>
    <property type="molecule type" value="Genomic_DNA"/>
</dbReference>
<sequence length="391" mass="39487">MLPTFLSSTLHAGPGLLGVIESISDALTGLSKLAGGPLAADPRRRARLASSGYLGTAVATAAIGLTTAVWQVAVLRAVAWVSRGIRSPARDLVLTSLARSDRYGRAFGVERFGDNAGAVVGPLLAAGLVGVLGVRHTILLAIVPGLLAALAILIAAREARRNLGSPAARRGLGLNLAALRRAGVVRLLIPVAMFELGNVATTMLILRATDLLRVAGSGAPTRTLAAATSLAVLLYAGHNVAAALAALLAGRVADSTGRPRLVLGIGAALYLVGYGVFAVGPHGWPVLLGGFLMAGAGIGFAEPAESVLLARGLPEELRAHGFGLLGLVQALADLGSTAVVGALWAGVSAAVGFGYATGWMLLAVIGCLVVRTRFRSESPGSDGAADPDPAQ</sequence>
<feature type="transmembrane region" description="Helical" evidence="5">
    <location>
        <begin position="350"/>
        <end position="370"/>
    </location>
</feature>
<keyword evidence="4 5" id="KW-0472">Membrane</keyword>
<comment type="subcellular location">
    <subcellularLocation>
        <location evidence="1">Cell membrane</location>
        <topology evidence="1">Multi-pass membrane protein</topology>
    </subcellularLocation>
</comment>
<proteinExistence type="predicted"/>
<dbReference type="Gene3D" id="1.20.1250.20">
    <property type="entry name" value="MFS general substrate transporter like domains"/>
    <property type="match status" value="2"/>
</dbReference>
<dbReference type="PANTHER" id="PTHR23518">
    <property type="entry name" value="C-METHYLTRANSFERASE"/>
    <property type="match status" value="1"/>
</dbReference>
<dbReference type="PANTHER" id="PTHR23518:SF2">
    <property type="entry name" value="MAJOR FACILITATOR SUPERFAMILY TRANSPORTER"/>
    <property type="match status" value="1"/>
</dbReference>
<dbReference type="GO" id="GO:0005886">
    <property type="term" value="C:plasma membrane"/>
    <property type="evidence" value="ECO:0007669"/>
    <property type="project" value="UniProtKB-SubCell"/>
</dbReference>
<feature type="transmembrane region" description="Helical" evidence="5">
    <location>
        <begin position="184"/>
        <end position="206"/>
    </location>
</feature>
<protein>
    <submittedName>
        <fullName evidence="7">MFS family permease</fullName>
    </submittedName>
</protein>
<dbReference type="InterPro" id="IPR011701">
    <property type="entry name" value="MFS"/>
</dbReference>
<dbReference type="Proteomes" id="UP000523079">
    <property type="component" value="Unassembled WGS sequence"/>
</dbReference>
<keyword evidence="8" id="KW-1185">Reference proteome</keyword>
<dbReference type="SUPFAM" id="SSF103473">
    <property type="entry name" value="MFS general substrate transporter"/>
    <property type="match status" value="1"/>
</dbReference>
<evidence type="ECO:0000313" key="7">
    <source>
        <dbReference type="EMBL" id="MBA8792918.1"/>
    </source>
</evidence>
<reference evidence="7 8" key="1">
    <citation type="submission" date="2020-07" db="EMBL/GenBank/DDBJ databases">
        <title>Sequencing the genomes of 1000 actinobacteria strains.</title>
        <authorList>
            <person name="Klenk H.-P."/>
        </authorList>
    </citation>
    <scope>NUCLEOTIDE SEQUENCE [LARGE SCALE GENOMIC DNA]</scope>
    <source>
        <strain evidence="7 8">DSM 100723</strain>
    </source>
</reference>
<evidence type="ECO:0000256" key="4">
    <source>
        <dbReference type="ARBA" id="ARBA00023136"/>
    </source>
</evidence>
<name>A0A7W3IPM1_9ACTN</name>